<keyword evidence="1" id="KW-0812">Transmembrane</keyword>
<dbReference type="EMBL" id="JACORT010000005">
    <property type="protein sequence ID" value="MBC5784118.1"/>
    <property type="molecule type" value="Genomic_DNA"/>
</dbReference>
<dbReference type="InterPro" id="IPR010649">
    <property type="entry name" value="NapE_TorE"/>
</dbReference>
<comment type="caution">
    <text evidence="2">The sequence shown here is derived from an EMBL/GenBank/DDBJ whole genome shotgun (WGS) entry which is preliminary data.</text>
</comment>
<gene>
    <name evidence="2" type="primary">napE</name>
    <name evidence="2" type="ORF">H8N03_14290</name>
</gene>
<reference evidence="2" key="1">
    <citation type="submission" date="2020-08" db="EMBL/GenBank/DDBJ databases">
        <title>Ramlibacter sp. USB13 16S ribosomal RNA gene genome sequencing and assembly.</title>
        <authorList>
            <person name="Kang M."/>
        </authorList>
    </citation>
    <scope>NUCLEOTIDE SEQUENCE</scope>
    <source>
        <strain evidence="2">USB13</strain>
    </source>
</reference>
<accession>A0A923MRY4</accession>
<dbReference type="InterPro" id="IPR004448">
    <property type="entry name" value="Nitrate_reductase_NapE"/>
</dbReference>
<name>A0A923MRY4_9BURK</name>
<sequence length="54" mass="5905">MGEQDPRAPSTFREELRTFLFLTVAMAPILAVAIVGGYGFAVWMYQLVTGDLPG</sequence>
<dbReference type="Proteomes" id="UP000608513">
    <property type="component" value="Unassembled WGS sequence"/>
</dbReference>
<dbReference type="Pfam" id="PF06796">
    <property type="entry name" value="NapE"/>
    <property type="match status" value="1"/>
</dbReference>
<evidence type="ECO:0000256" key="1">
    <source>
        <dbReference type="SAM" id="Phobius"/>
    </source>
</evidence>
<protein>
    <submittedName>
        <fullName evidence="2">Periplasmic nitrate reductase, NapE protein</fullName>
    </submittedName>
</protein>
<evidence type="ECO:0000313" key="2">
    <source>
        <dbReference type="EMBL" id="MBC5784118.1"/>
    </source>
</evidence>
<proteinExistence type="predicted"/>
<keyword evidence="1" id="KW-0472">Membrane</keyword>
<dbReference type="AlphaFoldDB" id="A0A923MRY4"/>
<organism evidence="2 3">
    <name type="scientific">Ramlibacter cellulosilyticus</name>
    <dbReference type="NCBI Taxonomy" id="2764187"/>
    <lineage>
        <taxon>Bacteria</taxon>
        <taxon>Pseudomonadati</taxon>
        <taxon>Pseudomonadota</taxon>
        <taxon>Betaproteobacteria</taxon>
        <taxon>Burkholderiales</taxon>
        <taxon>Comamonadaceae</taxon>
        <taxon>Ramlibacter</taxon>
    </lineage>
</organism>
<evidence type="ECO:0000313" key="3">
    <source>
        <dbReference type="Proteomes" id="UP000608513"/>
    </source>
</evidence>
<dbReference type="NCBIfam" id="TIGR02973">
    <property type="entry name" value="nitrate_rd_NapE"/>
    <property type="match status" value="1"/>
</dbReference>
<dbReference type="RefSeq" id="WP_187076850.1">
    <property type="nucleotide sequence ID" value="NZ_JACORT010000005.1"/>
</dbReference>
<keyword evidence="1" id="KW-1133">Transmembrane helix</keyword>
<feature type="transmembrane region" description="Helical" evidence="1">
    <location>
        <begin position="20"/>
        <end position="45"/>
    </location>
</feature>
<keyword evidence="3" id="KW-1185">Reference proteome</keyword>